<protein>
    <recommendedName>
        <fullName evidence="3">Purine nucleoside phosphorylase</fullName>
        <shortName evidence="3">PNP</shortName>
        <ecNumber evidence="3">2.4.2.1</ecNumber>
    </recommendedName>
</protein>
<dbReference type="EMBL" id="CP002159">
    <property type="protein sequence ID" value="ADL55230.1"/>
    <property type="molecule type" value="Genomic_DNA"/>
</dbReference>
<name>D9SFD3_GALCS</name>
<dbReference type="PANTHER" id="PTHR42679:SF2">
    <property type="entry name" value="S-METHYL-5'-THIOADENOSINE PHOSPHORYLASE"/>
    <property type="match status" value="1"/>
</dbReference>
<dbReference type="InterPro" id="IPR010044">
    <property type="entry name" value="MTAP"/>
</dbReference>
<dbReference type="SUPFAM" id="SSF53167">
    <property type="entry name" value="Purine and uridine phosphorylases"/>
    <property type="match status" value="1"/>
</dbReference>
<dbReference type="GO" id="GO:0017061">
    <property type="term" value="F:S-methyl-5-thioadenosine phosphorylase activity"/>
    <property type="evidence" value="ECO:0007669"/>
    <property type="project" value="InterPro"/>
</dbReference>
<dbReference type="Pfam" id="PF01048">
    <property type="entry name" value="PNP_UDP_1"/>
    <property type="match status" value="1"/>
</dbReference>
<dbReference type="Proteomes" id="UP000001235">
    <property type="component" value="Chromosome"/>
</dbReference>
<comment type="caution">
    <text evidence="3">Lacks conserved residue(s) required for the propagation of feature annotation.</text>
</comment>
<dbReference type="HOGENOM" id="CLU_054456_0_2_4"/>
<dbReference type="GO" id="GO:0019509">
    <property type="term" value="P:L-methionine salvage from methylthioadenosine"/>
    <property type="evidence" value="ECO:0007669"/>
    <property type="project" value="TreeGrafter"/>
</dbReference>
<dbReference type="GO" id="GO:0006166">
    <property type="term" value="P:purine ribonucleoside salvage"/>
    <property type="evidence" value="ECO:0007669"/>
    <property type="project" value="UniProtKB-UniRule"/>
</dbReference>
<feature type="binding site" evidence="3">
    <location>
        <begin position="50"/>
        <end position="51"/>
    </location>
    <ligand>
        <name>phosphate</name>
        <dbReference type="ChEBI" id="CHEBI:43474"/>
    </ligand>
</feature>
<dbReference type="NCBIfam" id="NF006599">
    <property type="entry name" value="PRK09136.1"/>
    <property type="match status" value="1"/>
</dbReference>
<evidence type="ECO:0000256" key="1">
    <source>
        <dbReference type="ARBA" id="ARBA00022676"/>
    </source>
</evidence>
<dbReference type="PANTHER" id="PTHR42679">
    <property type="entry name" value="S-METHYL-5'-THIOADENOSINE PHOSPHORYLASE"/>
    <property type="match status" value="1"/>
</dbReference>
<feature type="site" description="Important for substrate specificity" evidence="3">
    <location>
        <position position="221"/>
    </location>
</feature>
<evidence type="ECO:0000256" key="3">
    <source>
        <dbReference type="HAMAP-Rule" id="MF_01963"/>
    </source>
</evidence>
<dbReference type="RefSeq" id="WP_013293169.1">
    <property type="nucleotide sequence ID" value="NC_014394.1"/>
</dbReference>
<dbReference type="HAMAP" id="MF_01963">
    <property type="entry name" value="MTAP"/>
    <property type="match status" value="1"/>
</dbReference>
<dbReference type="KEGG" id="gca:Galf_1202"/>
<feature type="binding site" evidence="3">
    <location>
        <position position="184"/>
    </location>
    <ligand>
        <name>phosphate</name>
        <dbReference type="ChEBI" id="CHEBI:43474"/>
    </ligand>
</feature>
<gene>
    <name evidence="5" type="ordered locus">Galf_1202</name>
</gene>
<dbReference type="InterPro" id="IPR035994">
    <property type="entry name" value="Nucleoside_phosphorylase_sf"/>
</dbReference>
<reference evidence="5 6" key="1">
    <citation type="submission" date="2010-08" db="EMBL/GenBank/DDBJ databases">
        <title>Complete sequence of Gallionella capsiferriformans ES-2.</title>
        <authorList>
            <consortium name="US DOE Joint Genome Institute"/>
            <person name="Lucas S."/>
            <person name="Copeland A."/>
            <person name="Lapidus A."/>
            <person name="Cheng J.-F."/>
            <person name="Bruce D."/>
            <person name="Goodwin L."/>
            <person name="Pitluck S."/>
            <person name="Chertkov O."/>
            <person name="Davenport K.W."/>
            <person name="Detter J.C."/>
            <person name="Han C."/>
            <person name="Tapia R."/>
            <person name="Land M."/>
            <person name="Hauser L."/>
            <person name="Chang Y.-J."/>
            <person name="Jeffries C."/>
            <person name="Kyrpides N."/>
            <person name="Ivanova N."/>
            <person name="Mikhailova N."/>
            <person name="Shelobolina E.S."/>
            <person name="Picardal F."/>
            <person name="Roden E."/>
            <person name="Emerson D."/>
            <person name="Woyke T."/>
        </authorList>
    </citation>
    <scope>NUCLEOTIDE SEQUENCE [LARGE SCALE GENOMIC DNA]</scope>
    <source>
        <strain evidence="5 6">ES-2</strain>
    </source>
</reference>
<keyword evidence="3" id="KW-0660">Purine salvage</keyword>
<comment type="catalytic activity">
    <reaction evidence="3">
        <text>a purine D-ribonucleoside + phosphate = a purine nucleobase + alpha-D-ribose 1-phosphate</text>
        <dbReference type="Rhea" id="RHEA:19805"/>
        <dbReference type="ChEBI" id="CHEBI:26386"/>
        <dbReference type="ChEBI" id="CHEBI:43474"/>
        <dbReference type="ChEBI" id="CHEBI:57720"/>
        <dbReference type="ChEBI" id="CHEBI:142355"/>
        <dbReference type="EC" id="2.4.2.1"/>
    </reaction>
</comment>
<comment type="similarity">
    <text evidence="3">Belongs to the PNP/MTAP phosphorylase family. MTAP subfamily.</text>
</comment>
<proteinExistence type="inferred from homology"/>
<evidence type="ECO:0000256" key="2">
    <source>
        <dbReference type="ARBA" id="ARBA00022679"/>
    </source>
</evidence>
<feature type="binding site" evidence="3">
    <location>
        <begin position="207"/>
        <end position="209"/>
    </location>
    <ligand>
        <name>substrate</name>
    </ligand>
</feature>
<comment type="subunit">
    <text evidence="3">Homohexamer. Dimer of a homotrimer.</text>
</comment>
<comment type="function">
    <text evidence="3">Purine nucleoside phosphorylase involved in purine salvage.</text>
</comment>
<dbReference type="STRING" id="395494.Galf_1202"/>
<keyword evidence="2 3" id="KW-0808">Transferase</keyword>
<feature type="binding site" evidence="3">
    <location>
        <position position="183"/>
    </location>
    <ligand>
        <name>substrate</name>
    </ligand>
</feature>
<comment type="miscellaneous">
    <text evidence="3">Although this enzyme belongs to the family of MTA phosphorylases based on sequence homology, it lacks several conserved amino acids in the substrate binding pocket that confer specificity towards MTA.</text>
</comment>
<dbReference type="InterPro" id="IPR000845">
    <property type="entry name" value="Nucleoside_phosphorylase_d"/>
</dbReference>
<evidence type="ECO:0000313" key="6">
    <source>
        <dbReference type="Proteomes" id="UP000001235"/>
    </source>
</evidence>
<dbReference type="AlphaFoldDB" id="D9SFD3"/>
<comment type="pathway">
    <text evidence="3">Purine metabolism; purine nucleoside salvage.</text>
</comment>
<sequence length="251" mass="27597">MLAIIGGRGLTELANLKITHRQVMRTPFGEPSCAFLFGTLNEHEVIFLARHGYGYTIPPHLVNYRANLWALREQGVNEVISVTTVGGIRGDLTPGLLVVPDQVIDYTHGRDCTFFNSRNTSYKNIDFTQPYDAVMRARILHSARQVQQPCLDGGTYAATQGPRLDSVAEVNRYERDGADMVGMTGMPEAALARELDMAYASIAVVVNYAAGRGDSQFAINMESVNATARSAMVRVRTILERVCTDEGCYGD</sequence>
<organism evidence="5 6">
    <name type="scientific">Gallionella capsiferriformans (strain ES-2)</name>
    <name type="common">Gallionella ferruginea capsiferriformans (strain ES-2)</name>
    <dbReference type="NCBI Taxonomy" id="395494"/>
    <lineage>
        <taxon>Bacteria</taxon>
        <taxon>Pseudomonadati</taxon>
        <taxon>Pseudomonadota</taxon>
        <taxon>Betaproteobacteria</taxon>
        <taxon>Nitrosomonadales</taxon>
        <taxon>Gallionellaceae</taxon>
        <taxon>Gallionella</taxon>
    </lineage>
</organism>
<keyword evidence="6" id="KW-1185">Reference proteome</keyword>
<dbReference type="EC" id="2.4.2.1" evidence="3"/>
<dbReference type="Gene3D" id="3.40.50.1580">
    <property type="entry name" value="Nucleoside phosphorylase domain"/>
    <property type="match status" value="1"/>
</dbReference>
<dbReference type="GO" id="GO:0005829">
    <property type="term" value="C:cytosol"/>
    <property type="evidence" value="ECO:0007669"/>
    <property type="project" value="TreeGrafter"/>
</dbReference>
<feature type="domain" description="Nucleoside phosphorylase" evidence="4">
    <location>
        <begin position="2"/>
        <end position="242"/>
    </location>
</feature>
<dbReference type="eggNOG" id="COG0005">
    <property type="taxonomic scope" value="Bacteria"/>
</dbReference>
<keyword evidence="1 3" id="KW-0328">Glycosyltransferase</keyword>
<evidence type="ECO:0000259" key="4">
    <source>
        <dbReference type="Pfam" id="PF01048"/>
    </source>
</evidence>
<dbReference type="OrthoDB" id="1523230at2"/>
<accession>D9SFD3</accession>
<evidence type="ECO:0000313" key="5">
    <source>
        <dbReference type="EMBL" id="ADL55230.1"/>
    </source>
</evidence>
<dbReference type="CDD" id="cd09010">
    <property type="entry name" value="MTAP_SsMTAPII_like_MTIP"/>
    <property type="match status" value="1"/>
</dbReference>
<dbReference type="UniPathway" id="UPA00606"/>